<dbReference type="Proteomes" id="UP000245119">
    <property type="component" value="Linkage Group LG5"/>
</dbReference>
<comment type="caution">
    <text evidence="1">The sequence shown here is derived from an EMBL/GenBank/DDBJ whole genome shotgun (WGS) entry which is preliminary data.</text>
</comment>
<proteinExistence type="predicted"/>
<dbReference type="OrthoDB" id="10499663at2759"/>
<accession>A0A2T7PBA7</accession>
<gene>
    <name evidence="1" type="ORF">C0Q70_09978</name>
</gene>
<organism evidence="1 2">
    <name type="scientific">Pomacea canaliculata</name>
    <name type="common">Golden apple snail</name>
    <dbReference type="NCBI Taxonomy" id="400727"/>
    <lineage>
        <taxon>Eukaryota</taxon>
        <taxon>Metazoa</taxon>
        <taxon>Spiralia</taxon>
        <taxon>Lophotrochozoa</taxon>
        <taxon>Mollusca</taxon>
        <taxon>Gastropoda</taxon>
        <taxon>Caenogastropoda</taxon>
        <taxon>Architaenioglossa</taxon>
        <taxon>Ampullarioidea</taxon>
        <taxon>Ampullariidae</taxon>
        <taxon>Pomacea</taxon>
    </lineage>
</organism>
<dbReference type="AlphaFoldDB" id="A0A2T7PBA7"/>
<sequence length="227" mass="25277">MTAQEGVSDMMWAADNSCPDIMDDMPHWKLQRKFWIQHPVDSSSFVSKLSEAEAVCTTRFDTLEMDGAASPLLTLLTMCNNRPNSKQTDPALVTVQDLTLLDPRELNRHAPFHLHEVVGLPDMHKPGHWRPPNGPAVGVPVVAPLSPFPSFNLPATSDILKAAARAKMMRATFPSKQQELLDKMRWQQQLKQSAVMVTPNNTPMTGAGGVALDDFVREAMRRVLYGY</sequence>
<name>A0A2T7PBA7_POMCA</name>
<dbReference type="EMBL" id="PZQS01000005">
    <property type="protein sequence ID" value="PVD30703.1"/>
    <property type="molecule type" value="Genomic_DNA"/>
</dbReference>
<keyword evidence="2" id="KW-1185">Reference proteome</keyword>
<reference evidence="1 2" key="1">
    <citation type="submission" date="2018-04" db="EMBL/GenBank/DDBJ databases">
        <title>The genome of golden apple snail Pomacea canaliculata provides insight into stress tolerance and invasive adaptation.</title>
        <authorList>
            <person name="Liu C."/>
            <person name="Liu B."/>
            <person name="Ren Y."/>
            <person name="Zhang Y."/>
            <person name="Wang H."/>
            <person name="Li S."/>
            <person name="Jiang F."/>
            <person name="Yin L."/>
            <person name="Zhang G."/>
            <person name="Qian W."/>
            <person name="Fan W."/>
        </authorList>
    </citation>
    <scope>NUCLEOTIDE SEQUENCE [LARGE SCALE GENOMIC DNA]</scope>
    <source>
        <strain evidence="1">SZHN2017</strain>
        <tissue evidence="1">Muscle</tissue>
    </source>
</reference>
<evidence type="ECO:0000313" key="1">
    <source>
        <dbReference type="EMBL" id="PVD30703.1"/>
    </source>
</evidence>
<protein>
    <submittedName>
        <fullName evidence="1">Uncharacterized protein</fullName>
    </submittedName>
</protein>
<evidence type="ECO:0000313" key="2">
    <source>
        <dbReference type="Proteomes" id="UP000245119"/>
    </source>
</evidence>